<name>A0ABR1XS37_9PEZI</name>
<evidence type="ECO:0000256" key="1">
    <source>
        <dbReference type="SAM" id="MobiDB-lite"/>
    </source>
</evidence>
<organism evidence="3 4">
    <name type="scientific">Phyllosticta citrichinensis</name>
    <dbReference type="NCBI Taxonomy" id="1130410"/>
    <lineage>
        <taxon>Eukaryota</taxon>
        <taxon>Fungi</taxon>
        <taxon>Dikarya</taxon>
        <taxon>Ascomycota</taxon>
        <taxon>Pezizomycotina</taxon>
        <taxon>Dothideomycetes</taxon>
        <taxon>Dothideomycetes incertae sedis</taxon>
        <taxon>Botryosphaeriales</taxon>
        <taxon>Phyllostictaceae</taxon>
        <taxon>Phyllosticta</taxon>
    </lineage>
</organism>
<protein>
    <submittedName>
        <fullName evidence="3">Uncharacterized protein</fullName>
    </submittedName>
</protein>
<comment type="caution">
    <text evidence="3">The sequence shown here is derived from an EMBL/GenBank/DDBJ whole genome shotgun (WGS) entry which is preliminary data.</text>
</comment>
<feature type="compositionally biased region" description="Polar residues" evidence="1">
    <location>
        <begin position="166"/>
        <end position="175"/>
    </location>
</feature>
<sequence>MRTRRTGQVEAPGKIGVRACFALRTSSVIFSRVLLLSEVCNRVQQLTISISSFCFLHLTALIPSLLFARAGNGLPSVRGSVSEAAPSSTKSWQHVWVDCGAERLWAATPKRCSSGQDDARQTPRRRQSWMLGATPKACRRGEVNGAKARTATPQSLDGGDAADADTITSARTLPP</sequence>
<gene>
    <name evidence="3" type="ORF">IWX90DRAFT_261450</name>
</gene>
<keyword evidence="2" id="KW-1133">Transmembrane helix</keyword>
<feature type="transmembrane region" description="Helical" evidence="2">
    <location>
        <begin position="45"/>
        <end position="68"/>
    </location>
</feature>
<reference evidence="3 4" key="1">
    <citation type="journal article" date="2022" name="G3 (Bethesda)">
        <title>Enemy or ally: a genomic approach to elucidate the lifestyle of Phyllosticta citrichinaensis.</title>
        <authorList>
            <person name="Buijs V.A."/>
            <person name="Groenewald J.Z."/>
            <person name="Haridas S."/>
            <person name="LaButti K.M."/>
            <person name="Lipzen A."/>
            <person name="Martin F.M."/>
            <person name="Barry K."/>
            <person name="Grigoriev I.V."/>
            <person name="Crous P.W."/>
            <person name="Seidl M.F."/>
        </authorList>
    </citation>
    <scope>NUCLEOTIDE SEQUENCE [LARGE SCALE GENOMIC DNA]</scope>
    <source>
        <strain evidence="3 4">CBS 129764</strain>
    </source>
</reference>
<keyword evidence="2" id="KW-0812">Transmembrane</keyword>
<evidence type="ECO:0000256" key="2">
    <source>
        <dbReference type="SAM" id="Phobius"/>
    </source>
</evidence>
<keyword evidence="2" id="KW-0472">Membrane</keyword>
<dbReference type="EMBL" id="JBBWUH010000006">
    <property type="protein sequence ID" value="KAK8164498.1"/>
    <property type="molecule type" value="Genomic_DNA"/>
</dbReference>
<feature type="region of interest" description="Disordered" evidence="1">
    <location>
        <begin position="110"/>
        <end position="175"/>
    </location>
</feature>
<proteinExistence type="predicted"/>
<accession>A0ABR1XS37</accession>
<evidence type="ECO:0000313" key="3">
    <source>
        <dbReference type="EMBL" id="KAK8164498.1"/>
    </source>
</evidence>
<evidence type="ECO:0000313" key="4">
    <source>
        <dbReference type="Proteomes" id="UP001456524"/>
    </source>
</evidence>
<keyword evidence="4" id="KW-1185">Reference proteome</keyword>
<dbReference type="Proteomes" id="UP001456524">
    <property type="component" value="Unassembled WGS sequence"/>
</dbReference>